<proteinExistence type="predicted"/>
<name>A0A979G9Y9_CHIPD</name>
<gene>
    <name evidence="1" type="ordered locus">Cpin_6008</name>
</gene>
<dbReference type="KEGG" id="cpi:Cpin_6008"/>
<evidence type="ECO:0000313" key="1">
    <source>
        <dbReference type="EMBL" id="ACU63422.1"/>
    </source>
</evidence>
<dbReference type="AlphaFoldDB" id="A0A979G9Y9"/>
<dbReference type="EMBL" id="CP001699">
    <property type="protein sequence ID" value="ACU63422.1"/>
    <property type="molecule type" value="Genomic_DNA"/>
</dbReference>
<reference evidence="1 2" key="2">
    <citation type="journal article" date="2010" name="Stand. Genomic Sci.">
        <title>Complete genome sequence of Chitinophaga pinensis type strain (UQM 2034).</title>
        <authorList>
            <person name="Glavina Del Rio T."/>
            <person name="Abt B."/>
            <person name="Spring S."/>
            <person name="Lapidus A."/>
            <person name="Nolan M."/>
            <person name="Tice H."/>
            <person name="Copeland A."/>
            <person name="Cheng J.F."/>
            <person name="Chen F."/>
            <person name="Bruce D."/>
            <person name="Goodwin L."/>
            <person name="Pitluck S."/>
            <person name="Ivanova N."/>
            <person name="Mavromatis K."/>
            <person name="Mikhailova N."/>
            <person name="Pati A."/>
            <person name="Chen A."/>
            <person name="Palaniappan K."/>
            <person name="Land M."/>
            <person name="Hauser L."/>
            <person name="Chang Y.J."/>
            <person name="Jeffries C.D."/>
            <person name="Chain P."/>
            <person name="Saunders E."/>
            <person name="Detter J.C."/>
            <person name="Brettin T."/>
            <person name="Rohde M."/>
            <person name="Goker M."/>
            <person name="Bristow J."/>
            <person name="Eisen J.A."/>
            <person name="Markowitz V."/>
            <person name="Hugenholtz P."/>
            <person name="Kyrpides N.C."/>
            <person name="Klenk H.P."/>
            <person name="Lucas S."/>
        </authorList>
    </citation>
    <scope>NUCLEOTIDE SEQUENCE [LARGE SCALE GENOMIC DNA]</scope>
    <source>
        <strain evidence="2">ATCC 43595 / DSM 2588 / LMG 13176 / NBRC 15968 / NCIMB 11800 / UQM 2034</strain>
    </source>
</reference>
<reference evidence="2" key="1">
    <citation type="submission" date="2009-08" db="EMBL/GenBank/DDBJ databases">
        <title>The complete genome of Chitinophaga pinensis DSM 2588.</title>
        <authorList>
            <consortium name="US DOE Joint Genome Institute (JGI-PGF)"/>
            <person name="Lucas S."/>
            <person name="Copeland A."/>
            <person name="Lapidus A."/>
            <person name="Glavina del Rio T."/>
            <person name="Dalin E."/>
            <person name="Tice H."/>
            <person name="Bruce D."/>
            <person name="Goodwin L."/>
            <person name="Pitluck S."/>
            <person name="Kyrpides N."/>
            <person name="Mavromatis K."/>
            <person name="Ivanova N."/>
            <person name="Mikhailova N."/>
            <person name="Sims D."/>
            <person name="Meinche L."/>
            <person name="Brettin T."/>
            <person name="Detter J.C."/>
            <person name="Han C."/>
            <person name="Larimer F."/>
            <person name="Land M."/>
            <person name="Hauser L."/>
            <person name="Markowitz V."/>
            <person name="Cheng J.-F."/>
            <person name="Hugenholtz P."/>
            <person name="Woyke T."/>
            <person name="Wu D."/>
            <person name="Spring S."/>
            <person name="Klenk H.-P."/>
            <person name="Eisen J.A."/>
        </authorList>
    </citation>
    <scope>NUCLEOTIDE SEQUENCE [LARGE SCALE GENOMIC DNA]</scope>
    <source>
        <strain evidence="2">ATCC 43595 / DSM 2588 / LMG 13176 / NBRC 15968 / NCIMB 11800 / UQM 2034</strain>
    </source>
</reference>
<dbReference type="Proteomes" id="UP000002215">
    <property type="component" value="Chromosome"/>
</dbReference>
<evidence type="ECO:0000313" key="2">
    <source>
        <dbReference type="Proteomes" id="UP000002215"/>
    </source>
</evidence>
<protein>
    <submittedName>
        <fullName evidence="1">Uncharacterized protein</fullName>
    </submittedName>
</protein>
<accession>A0A979G9Y9</accession>
<organism evidence="1 2">
    <name type="scientific">Chitinophaga pinensis (strain ATCC 43595 / DSM 2588 / LMG 13176 / NBRC 15968 / NCIMB 11800 / UQM 2034)</name>
    <dbReference type="NCBI Taxonomy" id="485918"/>
    <lineage>
        <taxon>Bacteria</taxon>
        <taxon>Pseudomonadati</taxon>
        <taxon>Bacteroidota</taxon>
        <taxon>Chitinophagia</taxon>
        <taxon>Chitinophagales</taxon>
        <taxon>Chitinophagaceae</taxon>
        <taxon>Chitinophaga</taxon>
    </lineage>
</organism>
<sequence length="349" mass="39552">MPVPDYLQKELDNIDWDHIETSNRQGEELPAEINGLLSGDDEIAAAAATRIWWKIVYQEDVFEATYTTATIIARMLPYCIDKPVVTERLFGFLYEIMIQPNIRRDGYEDMVSSMAFLIPRLYQRAGVEDRLTASQAQYILIHVGKNLPETATLLRREWQDINHARERRAYALFCLGRWYELADELNEMDTYLASAFQLETDVLLQAIIAINLVRNADDNAQDSWVTYIMDILGSEGKIIAALEDMQPFIGENGAPQYLIDLLYNTNGTALAKHIRSLIMALPSCALTHQQALMGAICSTLFTPGYFEMMEVIPVIGHALRALTELGEKDPAFITVHHEVLSSYEVRLGI</sequence>